<dbReference type="PIRSF" id="PIRSF018968">
    <property type="entry name" value="ABC_permease_BceB"/>
    <property type="match status" value="1"/>
</dbReference>
<comment type="caution">
    <text evidence="8">The sequence shown here is derived from an EMBL/GenBank/DDBJ whole genome shotgun (WGS) entry which is preliminary data.</text>
</comment>
<evidence type="ECO:0000256" key="1">
    <source>
        <dbReference type="ARBA" id="ARBA00004651"/>
    </source>
</evidence>
<dbReference type="InterPro" id="IPR052536">
    <property type="entry name" value="ABC-4_Integral_Memb_Prot"/>
</dbReference>
<accession>A0ABX2I799</accession>
<name>A0ABX2I799_BLAHA</name>
<keyword evidence="2 6" id="KW-1003">Cell membrane</keyword>
<evidence type="ECO:0000259" key="7">
    <source>
        <dbReference type="Pfam" id="PF02687"/>
    </source>
</evidence>
<evidence type="ECO:0000256" key="6">
    <source>
        <dbReference type="PIRNR" id="PIRNR018968"/>
    </source>
</evidence>
<organism evidence="8 9">
    <name type="scientific">Blautia hansenii</name>
    <name type="common">Ruminococcus hansenii</name>
    <dbReference type="NCBI Taxonomy" id="1322"/>
    <lineage>
        <taxon>Bacteria</taxon>
        <taxon>Bacillati</taxon>
        <taxon>Bacillota</taxon>
        <taxon>Clostridia</taxon>
        <taxon>Lachnospirales</taxon>
        <taxon>Lachnospiraceae</taxon>
        <taxon>Blautia</taxon>
    </lineage>
</organism>
<dbReference type="InterPro" id="IPR027022">
    <property type="entry name" value="ABC_permease_BceB-typ"/>
</dbReference>
<feature type="transmembrane region" description="Helical" evidence="6">
    <location>
        <begin position="103"/>
        <end position="129"/>
    </location>
</feature>
<feature type="domain" description="ABC3 transporter permease C-terminal" evidence="7">
    <location>
        <begin position="552"/>
        <end position="661"/>
    </location>
</feature>
<keyword evidence="5 6" id="KW-0472">Membrane</keyword>
<keyword evidence="3 6" id="KW-0812">Transmembrane</keyword>
<keyword evidence="4 6" id="KW-1133">Transmembrane helix</keyword>
<keyword evidence="9" id="KW-1185">Reference proteome</keyword>
<evidence type="ECO:0000256" key="2">
    <source>
        <dbReference type="ARBA" id="ARBA00022475"/>
    </source>
</evidence>
<protein>
    <submittedName>
        <fullName evidence="8">ABC transporter permease</fullName>
    </submittedName>
</protein>
<proteinExistence type="inferred from homology"/>
<evidence type="ECO:0000313" key="9">
    <source>
        <dbReference type="Proteomes" id="UP000822142"/>
    </source>
</evidence>
<feature type="transmembrane region" description="Helical" evidence="6">
    <location>
        <begin position="227"/>
        <end position="246"/>
    </location>
</feature>
<dbReference type="EMBL" id="JAAITA010000002">
    <property type="protein sequence ID" value="NSJ85131.1"/>
    <property type="molecule type" value="Genomic_DNA"/>
</dbReference>
<evidence type="ECO:0000256" key="4">
    <source>
        <dbReference type="ARBA" id="ARBA00022989"/>
    </source>
</evidence>
<dbReference type="PANTHER" id="PTHR46795:SF3">
    <property type="entry name" value="ABC TRANSPORTER PERMEASE"/>
    <property type="match status" value="1"/>
</dbReference>
<feature type="transmembrane region" description="Helical" evidence="6">
    <location>
        <begin position="601"/>
        <end position="620"/>
    </location>
</feature>
<sequence length="672" mass="76233">MKRGFYFRIAWTGIKNNKKIYLPYILASVGMILMFYIIVFLSSSPTVREMQGGNTMQGVLGFGVFIMAGFALIFLFYTNSFLMRRRKREFGMYHVLGMGKKNLAKVMVWEGVQVTVISLLGGLLGGILFSKAAELVMISMLEGKAGYAFTISTEALLWTLKVFGSIFLLILIKSLLQIFFSKPIELLRSEAVGEKPPKANWLEGILGVVILAAAYYLAVSIEEPMAAIFWFFVAVAMVIVSTYILFRTGSVLLCKVLKKNKNYYYKSGHFVSISSMMYRMKRNGYGLASICILSTMVLVMVSAVSCMFIGSEDQLRTRYPRNIVIDTYSENQEVIDMVHRLAAETLEEQKKQAENVLHYRFTVAAGYEEGKTISLDPGKIEKFAMSTGENIRQLFVVPLEDYNRIMGADETLQEDEVLVYQTKSSYKYDEIAFDDGTKWKVKKKLSEFVDNGVDSMQIMPSVFIFVKDMDTVSQVCSKWKELQGESLVKMHDYYGFDLQGSDEEKIAVANSLREKRDGLLQQGYERIDIEDSASERADFYAMYSGMFVLGILLGCVFILGMVLIMYYKQVTEGYEDRKRFEIMQKVGMTKREIRKSINSQVLTVFFLPLLAAGVHTAFAFPMMRKILLLLGVTNTGLLIGVMAGCYLLFSLFYILMYVITSKSYYGIVSSRD</sequence>
<gene>
    <name evidence="8" type="ORF">G5A70_02780</name>
</gene>
<feature type="transmembrane region" description="Helical" evidence="6">
    <location>
        <begin position="540"/>
        <end position="567"/>
    </location>
</feature>
<dbReference type="PANTHER" id="PTHR46795">
    <property type="entry name" value="ABC TRANSPORTER PERMEASE-RELATED-RELATED"/>
    <property type="match status" value="1"/>
</dbReference>
<feature type="transmembrane region" description="Helical" evidence="6">
    <location>
        <begin position="201"/>
        <end position="221"/>
    </location>
</feature>
<feature type="transmembrane region" description="Helical" evidence="6">
    <location>
        <begin position="21"/>
        <end position="39"/>
    </location>
</feature>
<feature type="transmembrane region" description="Helical" evidence="6">
    <location>
        <begin position="626"/>
        <end position="655"/>
    </location>
</feature>
<comment type="subcellular location">
    <subcellularLocation>
        <location evidence="1 6">Cell membrane</location>
        <topology evidence="1 6">Multi-pass membrane protein</topology>
    </subcellularLocation>
</comment>
<feature type="transmembrane region" description="Helical" evidence="6">
    <location>
        <begin position="59"/>
        <end position="82"/>
    </location>
</feature>
<evidence type="ECO:0000256" key="5">
    <source>
        <dbReference type="ARBA" id="ARBA00023136"/>
    </source>
</evidence>
<feature type="domain" description="ABC3 transporter permease C-terminal" evidence="7">
    <location>
        <begin position="62"/>
        <end position="180"/>
    </location>
</feature>
<evidence type="ECO:0000256" key="3">
    <source>
        <dbReference type="ARBA" id="ARBA00022692"/>
    </source>
</evidence>
<feature type="transmembrane region" description="Helical" evidence="6">
    <location>
        <begin position="285"/>
        <end position="310"/>
    </location>
</feature>
<evidence type="ECO:0000313" key="8">
    <source>
        <dbReference type="EMBL" id="NSJ85131.1"/>
    </source>
</evidence>
<comment type="similarity">
    <text evidence="6">Belongs to the ABC-4 integral membrane protein family.</text>
</comment>
<keyword evidence="6" id="KW-0813">Transport</keyword>
<dbReference type="Proteomes" id="UP000822142">
    <property type="component" value="Unassembled WGS sequence"/>
</dbReference>
<reference evidence="8 9" key="1">
    <citation type="journal article" date="2020" name="Cell Host Microbe">
        <title>Functional and Genomic Variation between Human-Derived Isolates of Lachnospiraceae Reveals Inter- and Intra-Species Diversity.</title>
        <authorList>
            <person name="Sorbara M.T."/>
            <person name="Littmann E.R."/>
            <person name="Fontana E."/>
            <person name="Moody T.U."/>
            <person name="Kohout C.E."/>
            <person name="Gjonbalaj M."/>
            <person name="Eaton V."/>
            <person name="Seok R."/>
            <person name="Leiner I.M."/>
            <person name="Pamer E.G."/>
        </authorList>
    </citation>
    <scope>NUCLEOTIDE SEQUENCE [LARGE SCALE GENOMIC DNA]</scope>
    <source>
        <strain evidence="8 9">MSK.15.26</strain>
    </source>
</reference>
<dbReference type="InterPro" id="IPR003838">
    <property type="entry name" value="ABC3_permease_C"/>
</dbReference>
<dbReference type="Pfam" id="PF02687">
    <property type="entry name" value="FtsX"/>
    <property type="match status" value="2"/>
</dbReference>
<dbReference type="RefSeq" id="WP_173747793.1">
    <property type="nucleotide sequence ID" value="NZ_JAAITA010000002.1"/>
</dbReference>